<evidence type="ECO:0000313" key="3">
    <source>
        <dbReference type="Proteomes" id="UP000068382"/>
    </source>
</evidence>
<keyword evidence="3" id="KW-1185">Reference proteome</keyword>
<name>A0A132BZ93_9RHOB</name>
<dbReference type="EMBL" id="LPUY01000049">
    <property type="protein sequence ID" value="KUP93556.1"/>
    <property type="molecule type" value="Genomic_DNA"/>
</dbReference>
<sequence length="318" mass="36705">MRKMNTWARGLDKKYETEGHAAHDAATRLTSNDYLEISHTAKFQLSNDMSFYMIGSCFAREIEKAFLREGRQVLSQINDLPAACDEQLKGDNSSIMTKFTTHSMLVELNQCLNDVELPGKGLIEATPGQFFNPQLHRLRTLEYTDAVAVQDTVRTSVKRIQDADVVFITLGLTEVWWDDELQVPMNVAPIHWKFAREGNRFRFENTDYAENLKSVHTLINLIREKSNKDVKIILTVSPVPLNRTFTDQDIIVANSYSKSTLRTVAQEVEKQYDFVDYFPSYELVTNTPQEKAWRHDIRHVQTDMVRHVISTFVANYMN</sequence>
<dbReference type="OrthoDB" id="369216at2"/>
<reference evidence="2 3" key="1">
    <citation type="submission" date="2015-12" db="EMBL/GenBank/DDBJ databases">
        <title>Genome sequence of the marine Rhodobacteraceae strain O3.65, Candidatus Tritonibacter horizontis.</title>
        <authorList>
            <person name="Poehlein A."/>
            <person name="Giebel H.A."/>
            <person name="Voget S."/>
            <person name="Brinkhoff T."/>
        </authorList>
    </citation>
    <scope>NUCLEOTIDE SEQUENCE [LARGE SCALE GENOMIC DNA]</scope>
    <source>
        <strain evidence="2 3">O3.65</strain>
    </source>
</reference>
<evidence type="ECO:0000313" key="2">
    <source>
        <dbReference type="EMBL" id="KUP93556.1"/>
    </source>
</evidence>
<feature type="domain" description="GSCFA" evidence="1">
    <location>
        <begin position="51"/>
        <end position="312"/>
    </location>
</feature>
<evidence type="ECO:0000259" key="1">
    <source>
        <dbReference type="Pfam" id="PF08885"/>
    </source>
</evidence>
<dbReference type="Proteomes" id="UP000068382">
    <property type="component" value="Unassembled WGS sequence"/>
</dbReference>
<comment type="caution">
    <text evidence="2">The sequence shown here is derived from an EMBL/GenBank/DDBJ whole genome shotgun (WGS) entry which is preliminary data.</text>
</comment>
<protein>
    <submittedName>
        <fullName evidence="2">GSCFA family protein</fullName>
    </submittedName>
</protein>
<dbReference type="PATRIC" id="fig|1768241.3.peg.1658"/>
<gene>
    <name evidence="2" type="ORF">TRIHO_15790</name>
</gene>
<accession>A0A132BZ93</accession>
<organism evidence="2 3">
    <name type="scientific">Tritonibacter horizontis</name>
    <dbReference type="NCBI Taxonomy" id="1768241"/>
    <lineage>
        <taxon>Bacteria</taxon>
        <taxon>Pseudomonadati</taxon>
        <taxon>Pseudomonadota</taxon>
        <taxon>Alphaproteobacteria</taxon>
        <taxon>Rhodobacterales</taxon>
        <taxon>Paracoccaceae</taxon>
        <taxon>Tritonibacter</taxon>
    </lineage>
</organism>
<dbReference type="Pfam" id="PF08885">
    <property type="entry name" value="GSCFA"/>
    <property type="match status" value="1"/>
</dbReference>
<proteinExistence type="predicted"/>
<dbReference type="InterPro" id="IPR014982">
    <property type="entry name" value="GSCFA"/>
</dbReference>
<dbReference type="RefSeq" id="WP_068241825.1">
    <property type="nucleotide sequence ID" value="NZ_LPUY01000049.1"/>
</dbReference>
<dbReference type="AlphaFoldDB" id="A0A132BZ93"/>